<evidence type="ECO:0000259" key="1">
    <source>
        <dbReference type="PROSITE" id="PS50943"/>
    </source>
</evidence>
<accession>A0A7W7R2S3</accession>
<dbReference type="RefSeq" id="WP_184935821.1">
    <property type="nucleotide sequence ID" value="NZ_JACHJV010000001.1"/>
</dbReference>
<evidence type="ECO:0000313" key="2">
    <source>
        <dbReference type="EMBL" id="MBB4923771.1"/>
    </source>
</evidence>
<name>A0A7W7R2S3_KITKI</name>
<feature type="domain" description="HTH cro/C1-type" evidence="1">
    <location>
        <begin position="8"/>
        <end position="61"/>
    </location>
</feature>
<dbReference type="Pfam" id="PF01381">
    <property type="entry name" value="HTH_3"/>
    <property type="match status" value="1"/>
</dbReference>
<protein>
    <submittedName>
        <fullName evidence="2">Transcriptional regulator with XRE-family HTH domain</fullName>
    </submittedName>
</protein>
<organism evidence="2 3">
    <name type="scientific">Kitasatospora kifunensis</name>
    <name type="common">Streptomyces kifunensis</name>
    <dbReference type="NCBI Taxonomy" id="58351"/>
    <lineage>
        <taxon>Bacteria</taxon>
        <taxon>Bacillati</taxon>
        <taxon>Actinomycetota</taxon>
        <taxon>Actinomycetes</taxon>
        <taxon>Kitasatosporales</taxon>
        <taxon>Streptomycetaceae</taxon>
        <taxon>Kitasatospora</taxon>
    </lineage>
</organism>
<dbReference type="GO" id="GO:0003677">
    <property type="term" value="F:DNA binding"/>
    <property type="evidence" value="ECO:0007669"/>
    <property type="project" value="InterPro"/>
</dbReference>
<dbReference type="Proteomes" id="UP000540506">
    <property type="component" value="Unassembled WGS sequence"/>
</dbReference>
<dbReference type="InterPro" id="IPR010982">
    <property type="entry name" value="Lambda_DNA-bd_dom_sf"/>
</dbReference>
<dbReference type="InterPro" id="IPR001387">
    <property type="entry name" value="Cro/C1-type_HTH"/>
</dbReference>
<comment type="caution">
    <text evidence="2">The sequence shown here is derived from an EMBL/GenBank/DDBJ whole genome shotgun (WGS) entry which is preliminary data.</text>
</comment>
<evidence type="ECO:0000313" key="3">
    <source>
        <dbReference type="Proteomes" id="UP000540506"/>
    </source>
</evidence>
<gene>
    <name evidence="2" type="ORF">FHR34_002764</name>
</gene>
<proteinExistence type="predicted"/>
<dbReference type="SUPFAM" id="SSF47413">
    <property type="entry name" value="lambda repressor-like DNA-binding domains"/>
    <property type="match status" value="1"/>
</dbReference>
<dbReference type="AlphaFoldDB" id="A0A7W7R2S3"/>
<sequence>MYDPARAKARRIKIGLSVRQVADRVGVSETTVYAWESGDRTPTLDHYVHLAHALRIPFDGLMRQAEGAGIVPDLLAAEWSRKRNPDVEPTIRDSDDADIRLFVDRLYGSLR</sequence>
<dbReference type="Gene3D" id="1.10.260.40">
    <property type="entry name" value="lambda repressor-like DNA-binding domains"/>
    <property type="match status" value="1"/>
</dbReference>
<keyword evidence="3" id="KW-1185">Reference proteome</keyword>
<reference evidence="2 3" key="1">
    <citation type="submission" date="2020-08" db="EMBL/GenBank/DDBJ databases">
        <title>Sequencing the genomes of 1000 actinobacteria strains.</title>
        <authorList>
            <person name="Klenk H.-P."/>
        </authorList>
    </citation>
    <scope>NUCLEOTIDE SEQUENCE [LARGE SCALE GENOMIC DNA]</scope>
    <source>
        <strain evidence="2 3">DSM 41654</strain>
    </source>
</reference>
<dbReference type="SMART" id="SM00530">
    <property type="entry name" value="HTH_XRE"/>
    <property type="match status" value="1"/>
</dbReference>
<dbReference type="PROSITE" id="PS50943">
    <property type="entry name" value="HTH_CROC1"/>
    <property type="match status" value="1"/>
</dbReference>
<dbReference type="CDD" id="cd00093">
    <property type="entry name" value="HTH_XRE"/>
    <property type="match status" value="1"/>
</dbReference>
<dbReference type="EMBL" id="JACHJV010000001">
    <property type="protein sequence ID" value="MBB4923771.1"/>
    <property type="molecule type" value="Genomic_DNA"/>
</dbReference>